<evidence type="ECO:0000313" key="2">
    <source>
        <dbReference type="Proteomes" id="UP001214638"/>
    </source>
</evidence>
<dbReference type="KEGG" id="bdw:94336654"/>
<gene>
    <name evidence="1" type="ORF">BdWA1_002356</name>
</gene>
<organism evidence="1 2">
    <name type="scientific">Babesia duncani</name>
    <dbReference type="NCBI Taxonomy" id="323732"/>
    <lineage>
        <taxon>Eukaryota</taxon>
        <taxon>Sar</taxon>
        <taxon>Alveolata</taxon>
        <taxon>Apicomplexa</taxon>
        <taxon>Aconoidasida</taxon>
        <taxon>Piroplasmida</taxon>
        <taxon>Babesiidae</taxon>
        <taxon>Babesia</taxon>
    </lineage>
</organism>
<dbReference type="InterPro" id="IPR006735">
    <property type="entry name" value="Rtf2"/>
</dbReference>
<accession>A0AAD9UNG8</accession>
<dbReference type="PANTHER" id="PTHR12775">
    <property type="entry name" value="PROTEIN C20ORF43 HOMOLOG"/>
    <property type="match status" value="1"/>
</dbReference>
<protein>
    <submittedName>
        <fullName evidence="1">Replication termination factor 2</fullName>
    </submittedName>
</protein>
<dbReference type="PANTHER" id="PTHR12775:SF0">
    <property type="entry name" value="REPLICATION TERMINATION FACTOR 2"/>
    <property type="match status" value="1"/>
</dbReference>
<dbReference type="AlphaFoldDB" id="A0AAD9UNG8"/>
<sequence>MGGDGGSIPKRTDLVRTEGFRFVRNLGGMGYSPNTQSKGPCETYSVNQIRELRWKTCALSQEPLSSPIVACRIGLLYNKEAVIKYILSKKKINSMNHIRRLKDIKQVNFKMDEENVRLICPIVCTELSAANRGVLIWKCGCCISEKAFKQLICTNNKSNEKEKKNCPNCNMEFLYNSNVFNSRTNMTPEMLNDDVVLLGPDLSEEGNIRAILCNKT</sequence>
<dbReference type="Proteomes" id="UP001214638">
    <property type="component" value="Unassembled WGS sequence"/>
</dbReference>
<name>A0AAD9UNG8_9APIC</name>
<dbReference type="EMBL" id="JALLKP010000003">
    <property type="protein sequence ID" value="KAK2195762.1"/>
    <property type="molecule type" value="Genomic_DNA"/>
</dbReference>
<keyword evidence="2" id="KW-1185">Reference proteome</keyword>
<dbReference type="GO" id="GO:0005634">
    <property type="term" value="C:nucleus"/>
    <property type="evidence" value="ECO:0007669"/>
    <property type="project" value="TreeGrafter"/>
</dbReference>
<dbReference type="GeneID" id="94336654"/>
<proteinExistence type="predicted"/>
<dbReference type="RefSeq" id="XP_067802605.1">
    <property type="nucleotide sequence ID" value="XM_067947383.1"/>
</dbReference>
<evidence type="ECO:0000313" key="1">
    <source>
        <dbReference type="EMBL" id="KAK2195762.1"/>
    </source>
</evidence>
<comment type="caution">
    <text evidence="1">The sequence shown here is derived from an EMBL/GenBank/DDBJ whole genome shotgun (WGS) entry which is preliminary data.</text>
</comment>
<dbReference type="GO" id="GO:0006274">
    <property type="term" value="P:DNA replication termination"/>
    <property type="evidence" value="ECO:0007669"/>
    <property type="project" value="TreeGrafter"/>
</dbReference>
<reference evidence="1" key="1">
    <citation type="journal article" date="2023" name="Nat. Microbiol.">
        <title>Babesia duncani multi-omics identifies virulence factors and drug targets.</title>
        <authorList>
            <person name="Singh P."/>
            <person name="Lonardi S."/>
            <person name="Liang Q."/>
            <person name="Vydyam P."/>
            <person name="Khabirova E."/>
            <person name="Fang T."/>
            <person name="Gihaz S."/>
            <person name="Thekkiniath J."/>
            <person name="Munshi M."/>
            <person name="Abel S."/>
            <person name="Ciampossin L."/>
            <person name="Batugedara G."/>
            <person name="Gupta M."/>
            <person name="Lu X.M."/>
            <person name="Lenz T."/>
            <person name="Chakravarty S."/>
            <person name="Cornillot E."/>
            <person name="Hu Y."/>
            <person name="Ma W."/>
            <person name="Gonzalez L.M."/>
            <person name="Sanchez S."/>
            <person name="Estrada K."/>
            <person name="Sanchez-Flores A."/>
            <person name="Montero E."/>
            <person name="Harb O.S."/>
            <person name="Le Roch K.G."/>
            <person name="Mamoun C.B."/>
        </authorList>
    </citation>
    <scope>NUCLEOTIDE SEQUENCE</scope>
    <source>
        <strain evidence="1">WA1</strain>
    </source>
</reference>
<dbReference type="Pfam" id="PF04641">
    <property type="entry name" value="Rtf2"/>
    <property type="match status" value="1"/>
</dbReference>